<dbReference type="Proteomes" id="UP000747542">
    <property type="component" value="Unassembled WGS sequence"/>
</dbReference>
<dbReference type="CDD" id="cd15669">
    <property type="entry name" value="ePHD_PHF7_G2E3_like"/>
    <property type="match status" value="1"/>
</dbReference>
<dbReference type="InterPro" id="IPR007889">
    <property type="entry name" value="HTH_Psq"/>
</dbReference>
<evidence type="ECO:0000256" key="2">
    <source>
        <dbReference type="ARBA" id="ARBA00004906"/>
    </source>
</evidence>
<keyword evidence="7" id="KW-0862">Zinc</keyword>
<keyword evidence="5 9" id="KW-0863">Zinc-finger</keyword>
<dbReference type="GO" id="GO:0008270">
    <property type="term" value="F:zinc ion binding"/>
    <property type="evidence" value="ECO:0007669"/>
    <property type="project" value="UniProtKB-KW"/>
</dbReference>
<organism evidence="13 14">
    <name type="scientific">Homarus americanus</name>
    <name type="common">American lobster</name>
    <dbReference type="NCBI Taxonomy" id="6706"/>
    <lineage>
        <taxon>Eukaryota</taxon>
        <taxon>Metazoa</taxon>
        <taxon>Ecdysozoa</taxon>
        <taxon>Arthropoda</taxon>
        <taxon>Crustacea</taxon>
        <taxon>Multicrustacea</taxon>
        <taxon>Malacostraca</taxon>
        <taxon>Eumalacostraca</taxon>
        <taxon>Eucarida</taxon>
        <taxon>Decapoda</taxon>
        <taxon>Pleocyemata</taxon>
        <taxon>Astacidea</taxon>
        <taxon>Nephropoidea</taxon>
        <taxon>Nephropidae</taxon>
        <taxon>Homarus</taxon>
    </lineage>
</organism>
<dbReference type="EMBL" id="JAHLQT010037402">
    <property type="protein sequence ID" value="KAG7157581.1"/>
    <property type="molecule type" value="Genomic_DNA"/>
</dbReference>
<protein>
    <submittedName>
        <fullName evidence="13">G2/M phase-specific E3 ubiquitin-protein ligase-like</fullName>
    </submittedName>
</protein>
<feature type="compositionally biased region" description="Basic and acidic residues" evidence="10">
    <location>
        <begin position="379"/>
        <end position="400"/>
    </location>
</feature>
<dbReference type="PROSITE" id="PS51805">
    <property type="entry name" value="EPHD"/>
    <property type="match status" value="1"/>
</dbReference>
<evidence type="ECO:0000259" key="12">
    <source>
        <dbReference type="PROSITE" id="PS51805"/>
    </source>
</evidence>
<dbReference type="InterPro" id="IPR001841">
    <property type="entry name" value="Znf_RING"/>
</dbReference>
<dbReference type="Pfam" id="PF26054">
    <property type="entry name" value="PHD_G2E3"/>
    <property type="match status" value="1"/>
</dbReference>
<accession>A0A8J5MN53</accession>
<dbReference type="PANTHER" id="PTHR12420">
    <property type="entry name" value="PHD FINGER PROTEIN"/>
    <property type="match status" value="1"/>
</dbReference>
<feature type="region of interest" description="Disordered" evidence="10">
    <location>
        <begin position="702"/>
        <end position="751"/>
    </location>
</feature>
<dbReference type="GO" id="GO:0005634">
    <property type="term" value="C:nucleus"/>
    <property type="evidence" value="ECO:0007669"/>
    <property type="project" value="UniProtKB-SubCell"/>
</dbReference>
<evidence type="ECO:0000256" key="6">
    <source>
        <dbReference type="ARBA" id="ARBA00022786"/>
    </source>
</evidence>
<keyword evidence="14" id="KW-1185">Reference proteome</keyword>
<dbReference type="Pfam" id="PF05225">
    <property type="entry name" value="HTH_psq"/>
    <property type="match status" value="1"/>
</dbReference>
<evidence type="ECO:0000256" key="9">
    <source>
        <dbReference type="PROSITE-ProRule" id="PRU00175"/>
    </source>
</evidence>
<dbReference type="PROSITE" id="PS50089">
    <property type="entry name" value="ZF_RING_2"/>
    <property type="match status" value="1"/>
</dbReference>
<name>A0A8J5MN53_HOMAM</name>
<evidence type="ECO:0000259" key="11">
    <source>
        <dbReference type="PROSITE" id="PS50089"/>
    </source>
</evidence>
<evidence type="ECO:0000256" key="5">
    <source>
        <dbReference type="ARBA" id="ARBA00022771"/>
    </source>
</evidence>
<feature type="region of interest" description="Disordered" evidence="10">
    <location>
        <begin position="379"/>
        <end position="402"/>
    </location>
</feature>
<dbReference type="SUPFAM" id="SSF57850">
    <property type="entry name" value="RING/U-box"/>
    <property type="match status" value="1"/>
</dbReference>
<evidence type="ECO:0000256" key="4">
    <source>
        <dbReference type="ARBA" id="ARBA00022723"/>
    </source>
</evidence>
<dbReference type="InterPro" id="IPR059102">
    <property type="entry name" value="PHD_PHF7/G2E3-like"/>
</dbReference>
<evidence type="ECO:0000256" key="1">
    <source>
        <dbReference type="ARBA" id="ARBA00004123"/>
    </source>
</evidence>
<evidence type="ECO:0000256" key="3">
    <source>
        <dbReference type="ARBA" id="ARBA00022679"/>
    </source>
</evidence>
<keyword evidence="4" id="KW-0479">Metal-binding</keyword>
<dbReference type="SUPFAM" id="SSF46689">
    <property type="entry name" value="Homeodomain-like"/>
    <property type="match status" value="1"/>
</dbReference>
<dbReference type="Gene3D" id="1.10.10.60">
    <property type="entry name" value="Homeodomain-like"/>
    <property type="match status" value="1"/>
</dbReference>
<reference evidence="13" key="1">
    <citation type="journal article" date="2021" name="Sci. Adv.">
        <title>The American lobster genome reveals insights on longevity, neural, and immune adaptations.</title>
        <authorList>
            <person name="Polinski J.M."/>
            <person name="Zimin A.V."/>
            <person name="Clark K.F."/>
            <person name="Kohn A.B."/>
            <person name="Sadowski N."/>
            <person name="Timp W."/>
            <person name="Ptitsyn A."/>
            <person name="Khanna P."/>
            <person name="Romanova D.Y."/>
            <person name="Williams P."/>
            <person name="Greenwood S.J."/>
            <person name="Moroz L.L."/>
            <person name="Walt D.R."/>
            <person name="Bodnar A.G."/>
        </authorList>
    </citation>
    <scope>NUCLEOTIDE SEQUENCE</scope>
    <source>
        <strain evidence="13">GMGI-L3</strain>
    </source>
</reference>
<dbReference type="SUPFAM" id="SSF57903">
    <property type="entry name" value="FYVE/PHD zinc finger"/>
    <property type="match status" value="1"/>
</dbReference>
<comment type="caution">
    <text evidence="13">The sequence shown here is derived from an EMBL/GenBank/DDBJ whole genome shotgun (WGS) entry which is preliminary data.</text>
</comment>
<keyword evidence="8" id="KW-0539">Nucleus</keyword>
<dbReference type="InterPro" id="IPR001965">
    <property type="entry name" value="Znf_PHD"/>
</dbReference>
<evidence type="ECO:0000313" key="13">
    <source>
        <dbReference type="EMBL" id="KAG7157581.1"/>
    </source>
</evidence>
<dbReference type="PANTHER" id="PTHR12420:SF42">
    <property type="entry name" value="G2_M PHASE-SPECIFIC E3 UBIQUITIN-PROTEIN LIGASE"/>
    <property type="match status" value="1"/>
</dbReference>
<keyword evidence="6" id="KW-0833">Ubl conjugation pathway</keyword>
<dbReference type="InterPro" id="IPR042013">
    <property type="entry name" value="PHF7/G2E3_ePHD"/>
</dbReference>
<dbReference type="InterPro" id="IPR034732">
    <property type="entry name" value="EPHD"/>
</dbReference>
<evidence type="ECO:0000313" key="14">
    <source>
        <dbReference type="Proteomes" id="UP000747542"/>
    </source>
</evidence>
<dbReference type="Gene3D" id="3.30.40.10">
    <property type="entry name" value="Zinc/RING finger domain, C3HC4 (zinc finger)"/>
    <property type="match status" value="3"/>
</dbReference>
<evidence type="ECO:0000256" key="7">
    <source>
        <dbReference type="ARBA" id="ARBA00022833"/>
    </source>
</evidence>
<feature type="domain" description="RING-type" evidence="11">
    <location>
        <begin position="224"/>
        <end position="272"/>
    </location>
</feature>
<dbReference type="AlphaFoldDB" id="A0A8J5MN53"/>
<dbReference type="Pfam" id="PF13771">
    <property type="entry name" value="zf-HC5HC2H"/>
    <property type="match status" value="1"/>
</dbReference>
<evidence type="ECO:0000256" key="10">
    <source>
        <dbReference type="SAM" id="MobiDB-lite"/>
    </source>
</evidence>
<comment type="subcellular location">
    <subcellularLocation>
        <location evidence="1">Nucleus</location>
    </subcellularLocation>
</comment>
<dbReference type="InterPro" id="IPR009057">
    <property type="entry name" value="Homeodomain-like_sf"/>
</dbReference>
<dbReference type="GO" id="GO:0003677">
    <property type="term" value="F:DNA binding"/>
    <property type="evidence" value="ECO:0007669"/>
    <property type="project" value="InterPro"/>
</dbReference>
<feature type="region of interest" description="Disordered" evidence="10">
    <location>
        <begin position="586"/>
        <end position="612"/>
    </location>
</feature>
<dbReference type="InterPro" id="IPR051188">
    <property type="entry name" value="PHD-type_Zinc_Finger"/>
</dbReference>
<sequence length="919" mass="103817">MGKCIMNRRKSKGSKSKPYRPQDLIEACRYVKKGEMLLVDASRKFGVPRSTIWYNVYGRCKNGDSQPQVENLRESRTKSGEEIGCTMTSTSTKSKVLCCFCGIGNERELELGKLYTEENISVHYYCLLFSSALPQNGDDEEGIMGFLPKDLEKEIQRGRKLSCCYCFKRGATIGCSERKCRKTYHYPCGIEHHALFKFTNDFRSYCSQHRTFQKGKGAGEEVQCPICLEELIADPKTAVWAPCCKRNFWFHKLCLQRLALSAGYFFKCPLCNDKEQFAVAMQNVGIYIPENVFYRDASWELEPNAYSELLERPIHCDAPKCRCPDGRKIDNDGSRWEILLCNLCGSTGVHVACGGLSFSCVEWTCPVCASMVAESVKRTQQETREKRLKERKDKIRHSSGEDESTSYETALCMMSSSSESHSVKCGDGSTDVRDIHQTPCKRKLEVKDSIEETPSKFFSIDEGCVLKLTGNGDSDDEIDVESGECQVPPHTIIRELEEHGEELPKLLTKVKNSAVRAQERMSELRLTEIEIVKMAKEFSQYKTFPLDKSDIIRFYRYSLPFEKMLFVLKLIKVIFALREAAVEVHSSGKKQKKAKGSTPGRRSRRLNSPKTPNIKIPFLKNALKQTVIAARRSPRSVEKLEIKDHENSTEIDYGYLHAVKMKLYSSLDHENGASEKFKEDISIADLNSAAFCAVSPIQPSVAPQTVEKPGISESTDTHRRETGFKFSPEGEVGPAASSLSERLSTKDEKMTDQGIVDKENTYSSQKNNNDIKDQEANTVGACRKLSLVCAAHDGEPEDYDDPGKQAFASLILPDRYESVLTPKPLVSNPIINELMGSVAEKKSESEKCTTQNLTTAADESHNITSYEKLKKPFTLPFNSDKYQISESNKRKRTKSRSQDQKKYIQKTLSPFFLKNKILS</sequence>
<dbReference type="SMART" id="SM00249">
    <property type="entry name" value="PHD"/>
    <property type="match status" value="3"/>
</dbReference>
<comment type="pathway">
    <text evidence="2">Protein modification; protein ubiquitination.</text>
</comment>
<gene>
    <name evidence="13" type="primary">G2E3-L</name>
    <name evidence="13" type="ORF">Hamer_G019217</name>
</gene>
<evidence type="ECO:0000256" key="8">
    <source>
        <dbReference type="ARBA" id="ARBA00023242"/>
    </source>
</evidence>
<feature type="compositionally biased region" description="Basic residues" evidence="10">
    <location>
        <begin position="587"/>
        <end position="607"/>
    </location>
</feature>
<dbReference type="InterPro" id="IPR013083">
    <property type="entry name" value="Znf_RING/FYVE/PHD"/>
</dbReference>
<feature type="domain" description="PHD-type" evidence="12">
    <location>
        <begin position="95"/>
        <end position="210"/>
    </location>
</feature>
<keyword evidence="3" id="KW-0808">Transferase</keyword>
<proteinExistence type="predicted"/>
<dbReference type="InterPro" id="IPR011011">
    <property type="entry name" value="Znf_FYVE_PHD"/>
</dbReference>